<evidence type="ECO:0000313" key="3">
    <source>
        <dbReference type="Proteomes" id="UP000290288"/>
    </source>
</evidence>
<organism evidence="2 3">
    <name type="scientific">Candolleomyces aberdarensis</name>
    <dbReference type="NCBI Taxonomy" id="2316362"/>
    <lineage>
        <taxon>Eukaryota</taxon>
        <taxon>Fungi</taxon>
        <taxon>Dikarya</taxon>
        <taxon>Basidiomycota</taxon>
        <taxon>Agaricomycotina</taxon>
        <taxon>Agaricomycetes</taxon>
        <taxon>Agaricomycetidae</taxon>
        <taxon>Agaricales</taxon>
        <taxon>Agaricineae</taxon>
        <taxon>Psathyrellaceae</taxon>
        <taxon>Candolleomyces</taxon>
    </lineage>
</organism>
<feature type="signal peptide" evidence="1">
    <location>
        <begin position="1"/>
        <end position="18"/>
    </location>
</feature>
<feature type="chain" id="PRO_5020260644" evidence="1">
    <location>
        <begin position="19"/>
        <end position="237"/>
    </location>
</feature>
<sequence>MRFSILLSLFAGSAVVFASPSIQLSQRATGPFTPSETELLVRSDGDVNMFYGRQVSAEEIYARDLALAAATGTDITARDFLGEDEIQELVLRHLEYDMEERDIELEPRAVAAVARAVVQGVIRVVQLIKGKIEKDKSRRGNYTHDFIGKSMAQFPKWNWVICHTKHSTKFDGKSGTDYFHRHEEFPVSFGKTIGYEIYWFKSGTFTRQGDGGYLNWSYGGNIKKKSKDGKVITFGKR</sequence>
<protein>
    <submittedName>
        <fullName evidence="2">Uncharacterized protein</fullName>
    </submittedName>
</protein>
<keyword evidence="1" id="KW-0732">Signal</keyword>
<name>A0A4Q2D3S7_9AGAR</name>
<dbReference type="Proteomes" id="UP000290288">
    <property type="component" value="Unassembled WGS sequence"/>
</dbReference>
<evidence type="ECO:0000313" key="2">
    <source>
        <dbReference type="EMBL" id="RXW13051.1"/>
    </source>
</evidence>
<dbReference type="EMBL" id="SDEE01001031">
    <property type="protein sequence ID" value="RXW13051.1"/>
    <property type="molecule type" value="Genomic_DNA"/>
</dbReference>
<comment type="caution">
    <text evidence="2">The sequence shown here is derived from an EMBL/GenBank/DDBJ whole genome shotgun (WGS) entry which is preliminary data.</text>
</comment>
<reference evidence="2 3" key="1">
    <citation type="submission" date="2019-01" db="EMBL/GenBank/DDBJ databases">
        <title>Draft genome sequence of Psathyrella aberdarensis IHI B618.</title>
        <authorList>
            <person name="Buettner E."/>
            <person name="Kellner H."/>
        </authorList>
    </citation>
    <scope>NUCLEOTIDE SEQUENCE [LARGE SCALE GENOMIC DNA]</scope>
    <source>
        <strain evidence="2 3">IHI B618</strain>
    </source>
</reference>
<keyword evidence="3" id="KW-1185">Reference proteome</keyword>
<accession>A0A4Q2D3S7</accession>
<dbReference type="OrthoDB" id="3685327at2759"/>
<evidence type="ECO:0000256" key="1">
    <source>
        <dbReference type="SAM" id="SignalP"/>
    </source>
</evidence>
<dbReference type="AlphaFoldDB" id="A0A4Q2D3S7"/>
<gene>
    <name evidence="2" type="ORF">EST38_g12801</name>
</gene>
<proteinExistence type="predicted"/>
<dbReference type="STRING" id="2316362.A0A4Q2D3S7"/>